<dbReference type="GO" id="GO:0004190">
    <property type="term" value="F:aspartic-type endopeptidase activity"/>
    <property type="evidence" value="ECO:0007669"/>
    <property type="project" value="UniProtKB-KW"/>
</dbReference>
<feature type="domain" description="Peptidase A2" evidence="5">
    <location>
        <begin position="18"/>
        <end position="94"/>
    </location>
</feature>
<dbReference type="InterPro" id="IPR034170">
    <property type="entry name" value="Retropepsin-like_cat_dom"/>
</dbReference>
<feature type="region of interest" description="Disordered" evidence="4">
    <location>
        <begin position="125"/>
        <end position="150"/>
    </location>
</feature>
<dbReference type="GeneID" id="106009704"/>
<dbReference type="Proteomes" id="UP000694906">
    <property type="component" value="Unplaced"/>
</dbReference>
<keyword evidence="3" id="KW-0378">Hydrolase</keyword>
<dbReference type="InterPro" id="IPR021109">
    <property type="entry name" value="Peptidase_aspartic_dom_sf"/>
</dbReference>
<dbReference type="InterPro" id="IPR051592">
    <property type="entry name" value="HERV-K_Pro_peptidase_A2"/>
</dbReference>
<name>A0AAX6QY83_HETGA</name>
<dbReference type="AlphaFoldDB" id="A0AAX6QY83"/>
<dbReference type="InterPro" id="IPR018061">
    <property type="entry name" value="Retropepsins"/>
</dbReference>
<keyword evidence="1" id="KW-0645">Protease</keyword>
<sequence length="150" mass="16706">MLSAQKPLMTLWLDGRQFSGLVDTGADITIIKGEDWPRAWPLKDTLTHLKGIGQSQNPKQSAKDLTWRGQDDNQDTIQPYIISGLPINLWGRDLLSQMGMIISSPNKIVTMQMFKNGYIPGTGLEKHPTSLTHPIEPVPRPPRTGLGHFP</sequence>
<dbReference type="KEGG" id="hgl:106009704"/>
<proteinExistence type="predicted"/>
<dbReference type="PANTHER" id="PTHR19422:SF123">
    <property type="entry name" value="RT1 CLASS I, LOCUS CE15"/>
    <property type="match status" value="1"/>
</dbReference>
<evidence type="ECO:0000256" key="1">
    <source>
        <dbReference type="ARBA" id="ARBA00022670"/>
    </source>
</evidence>
<dbReference type="GO" id="GO:0006508">
    <property type="term" value="P:proteolysis"/>
    <property type="evidence" value="ECO:0007669"/>
    <property type="project" value="UniProtKB-KW"/>
</dbReference>
<dbReference type="PROSITE" id="PS00141">
    <property type="entry name" value="ASP_PROTEASE"/>
    <property type="match status" value="1"/>
</dbReference>
<protein>
    <submittedName>
        <fullName evidence="7">Endogenous retrovirus group K member 21 Pro protein-like</fullName>
    </submittedName>
</protein>
<evidence type="ECO:0000259" key="5">
    <source>
        <dbReference type="PROSITE" id="PS50175"/>
    </source>
</evidence>
<evidence type="ECO:0000313" key="7">
    <source>
        <dbReference type="RefSeq" id="XP_012928834.1"/>
    </source>
</evidence>
<reference evidence="7" key="1">
    <citation type="submission" date="2025-08" db="UniProtKB">
        <authorList>
            <consortium name="RefSeq"/>
        </authorList>
    </citation>
    <scope>IDENTIFICATION</scope>
</reference>
<dbReference type="SUPFAM" id="SSF50630">
    <property type="entry name" value="Acid proteases"/>
    <property type="match status" value="1"/>
</dbReference>
<feature type="compositionally biased region" description="Basic and acidic residues" evidence="4">
    <location>
        <begin position="61"/>
        <end position="70"/>
    </location>
</feature>
<evidence type="ECO:0000313" key="6">
    <source>
        <dbReference type="Proteomes" id="UP000694906"/>
    </source>
</evidence>
<dbReference type="CDD" id="cd05482">
    <property type="entry name" value="HIV_retropepsin_like"/>
    <property type="match status" value="1"/>
</dbReference>
<accession>A0AAX6QY83</accession>
<organism evidence="6 7">
    <name type="scientific">Heterocephalus glaber</name>
    <name type="common">Naked mole rat</name>
    <dbReference type="NCBI Taxonomy" id="10181"/>
    <lineage>
        <taxon>Eukaryota</taxon>
        <taxon>Metazoa</taxon>
        <taxon>Chordata</taxon>
        <taxon>Craniata</taxon>
        <taxon>Vertebrata</taxon>
        <taxon>Euteleostomi</taxon>
        <taxon>Mammalia</taxon>
        <taxon>Eutheria</taxon>
        <taxon>Euarchontoglires</taxon>
        <taxon>Glires</taxon>
        <taxon>Rodentia</taxon>
        <taxon>Hystricomorpha</taxon>
        <taxon>Bathyergidae</taxon>
        <taxon>Heterocephalus</taxon>
    </lineage>
</organism>
<dbReference type="InterPro" id="IPR001969">
    <property type="entry name" value="Aspartic_peptidase_AS"/>
</dbReference>
<evidence type="ECO:0000256" key="4">
    <source>
        <dbReference type="SAM" id="MobiDB-lite"/>
    </source>
</evidence>
<dbReference type="InterPro" id="IPR001995">
    <property type="entry name" value="Peptidase_A2_cat"/>
</dbReference>
<dbReference type="RefSeq" id="XP_012928834.1">
    <property type="nucleotide sequence ID" value="XM_013073380.1"/>
</dbReference>
<dbReference type="Pfam" id="PF00077">
    <property type="entry name" value="RVP"/>
    <property type="match status" value="1"/>
</dbReference>
<feature type="region of interest" description="Disordered" evidence="4">
    <location>
        <begin position="51"/>
        <end position="70"/>
    </location>
</feature>
<dbReference type="Gene3D" id="2.40.70.10">
    <property type="entry name" value="Acid Proteases"/>
    <property type="match status" value="1"/>
</dbReference>
<gene>
    <name evidence="7" type="primary">LOC106009704</name>
</gene>
<dbReference type="PROSITE" id="PS50175">
    <property type="entry name" value="ASP_PROT_RETROV"/>
    <property type="match status" value="1"/>
</dbReference>
<evidence type="ECO:0000256" key="2">
    <source>
        <dbReference type="ARBA" id="ARBA00022750"/>
    </source>
</evidence>
<dbReference type="PANTHER" id="PTHR19422">
    <property type="entry name" value="GAG RETROVIRAL POLYPROTEIN"/>
    <property type="match status" value="1"/>
</dbReference>
<keyword evidence="6" id="KW-1185">Reference proteome</keyword>
<evidence type="ECO:0000256" key="3">
    <source>
        <dbReference type="ARBA" id="ARBA00022801"/>
    </source>
</evidence>
<keyword evidence="2" id="KW-0064">Aspartyl protease</keyword>